<sequence>MSDVLIKWDQLLTLQDQLNNIVEELDNAVDRSNDLEEAIGNPYGRGELREKAGEFESQWSLKRKDLSRDVGKIAEHVNAVVEEFQKFDTEAATQFENSQSE</sequence>
<dbReference type="OrthoDB" id="5195569at2"/>
<evidence type="ECO:0000256" key="1">
    <source>
        <dbReference type="SAM" id="Coils"/>
    </source>
</evidence>
<dbReference type="RefSeq" id="WP_086991123.1">
    <property type="nucleotide sequence ID" value="NZ_FUHU01000020.1"/>
</dbReference>
<dbReference type="Proteomes" id="UP000195787">
    <property type="component" value="Unassembled WGS sequence"/>
</dbReference>
<dbReference type="EMBL" id="FUHU01000020">
    <property type="protein sequence ID" value="SJM52680.1"/>
    <property type="molecule type" value="Genomic_DNA"/>
</dbReference>
<gene>
    <name evidence="2" type="ORF">CZ674_03325</name>
</gene>
<dbReference type="AlphaFoldDB" id="A0A1R4F9M9"/>
<dbReference type="GeneID" id="303172236"/>
<proteinExistence type="predicted"/>
<evidence type="ECO:0000313" key="3">
    <source>
        <dbReference type="Proteomes" id="UP000195787"/>
    </source>
</evidence>
<evidence type="ECO:0008006" key="4">
    <source>
        <dbReference type="Google" id="ProtNLM"/>
    </source>
</evidence>
<accession>A0A1R4F9M9</accession>
<keyword evidence="1" id="KW-0175">Coiled coil</keyword>
<protein>
    <recommendedName>
        <fullName evidence="4">Flagellar protein FlgN</fullName>
    </recommendedName>
</protein>
<keyword evidence="3" id="KW-1185">Reference proteome</keyword>
<feature type="coiled-coil region" evidence="1">
    <location>
        <begin position="11"/>
        <end position="38"/>
    </location>
</feature>
<reference evidence="2 3" key="1">
    <citation type="submission" date="2017-02" db="EMBL/GenBank/DDBJ databases">
        <authorList>
            <person name="Peterson S.W."/>
        </authorList>
    </citation>
    <scope>NUCLEOTIDE SEQUENCE [LARGE SCALE GENOMIC DNA]</scope>
    <source>
        <strain evidence="2 3">LMG 22410</strain>
    </source>
</reference>
<name>A0A1R4F9M9_9MICO</name>
<evidence type="ECO:0000313" key="2">
    <source>
        <dbReference type="EMBL" id="SJM52680.1"/>
    </source>
</evidence>
<organism evidence="2 3">
    <name type="scientific">Agrococcus casei LMG 22410</name>
    <dbReference type="NCBI Taxonomy" id="1255656"/>
    <lineage>
        <taxon>Bacteria</taxon>
        <taxon>Bacillati</taxon>
        <taxon>Actinomycetota</taxon>
        <taxon>Actinomycetes</taxon>
        <taxon>Micrococcales</taxon>
        <taxon>Microbacteriaceae</taxon>
        <taxon>Agrococcus</taxon>
    </lineage>
</organism>